<dbReference type="Proteomes" id="UP001562425">
    <property type="component" value="Unassembled WGS sequence"/>
</dbReference>
<accession>A0ABD1CLQ7</accession>
<protein>
    <recommendedName>
        <fullName evidence="3">Secreted protein</fullName>
    </recommendedName>
</protein>
<proteinExistence type="predicted"/>
<dbReference type="EMBL" id="JBEHCU010011041">
    <property type="protein sequence ID" value="KAL1377335.1"/>
    <property type="molecule type" value="Genomic_DNA"/>
</dbReference>
<evidence type="ECO:0008006" key="3">
    <source>
        <dbReference type="Google" id="ProtNLM"/>
    </source>
</evidence>
<evidence type="ECO:0000313" key="1">
    <source>
        <dbReference type="EMBL" id="KAL1377335.1"/>
    </source>
</evidence>
<dbReference type="AlphaFoldDB" id="A0ABD1CLQ7"/>
<reference evidence="1 2" key="1">
    <citation type="submission" date="2024-05" db="EMBL/GenBank/DDBJ databases">
        <title>Culex pipiens pipiens assembly and annotation.</title>
        <authorList>
            <person name="Alout H."/>
            <person name="Durand T."/>
        </authorList>
    </citation>
    <scope>NUCLEOTIDE SEQUENCE [LARGE SCALE GENOMIC DNA]</scope>
    <source>
        <strain evidence="1">HA-2024</strain>
        <tissue evidence="1">Whole body</tissue>
    </source>
</reference>
<keyword evidence="2" id="KW-1185">Reference proteome</keyword>
<gene>
    <name evidence="1" type="ORF">pipiens_016332</name>
</gene>
<evidence type="ECO:0000313" key="2">
    <source>
        <dbReference type="Proteomes" id="UP001562425"/>
    </source>
</evidence>
<sequence>MMDECCYFYFCFILGRFKILSLLQGSTKKYPSAAGPRAEMICPRGSHSVRFIAGCPLNFSSRIRKFSPRPVATLDRWACQHALVTTRSPTKELATLPSASGSSFLAPGLRWP</sequence>
<name>A0ABD1CLQ7_CULPP</name>
<comment type="caution">
    <text evidence="1">The sequence shown here is derived from an EMBL/GenBank/DDBJ whole genome shotgun (WGS) entry which is preliminary data.</text>
</comment>
<organism evidence="1 2">
    <name type="scientific">Culex pipiens pipiens</name>
    <name type="common">Northern house mosquito</name>
    <dbReference type="NCBI Taxonomy" id="38569"/>
    <lineage>
        <taxon>Eukaryota</taxon>
        <taxon>Metazoa</taxon>
        <taxon>Ecdysozoa</taxon>
        <taxon>Arthropoda</taxon>
        <taxon>Hexapoda</taxon>
        <taxon>Insecta</taxon>
        <taxon>Pterygota</taxon>
        <taxon>Neoptera</taxon>
        <taxon>Endopterygota</taxon>
        <taxon>Diptera</taxon>
        <taxon>Nematocera</taxon>
        <taxon>Culicoidea</taxon>
        <taxon>Culicidae</taxon>
        <taxon>Culicinae</taxon>
        <taxon>Culicini</taxon>
        <taxon>Culex</taxon>
        <taxon>Culex</taxon>
    </lineage>
</organism>